<dbReference type="Proteomes" id="UP001176941">
    <property type="component" value="Chromosome 16"/>
</dbReference>
<dbReference type="EMBL" id="OX459952">
    <property type="protein sequence ID" value="CAI9157588.1"/>
    <property type="molecule type" value="Genomic_DNA"/>
</dbReference>
<proteinExistence type="predicted"/>
<keyword evidence="3" id="KW-1185">Reference proteome</keyword>
<feature type="compositionally biased region" description="Low complexity" evidence="1">
    <location>
        <begin position="197"/>
        <end position="208"/>
    </location>
</feature>
<feature type="region of interest" description="Disordered" evidence="1">
    <location>
        <begin position="145"/>
        <end position="208"/>
    </location>
</feature>
<sequence>MIPKKRLPLALWAAFGAERPQGPEPGGWREVGIERGRRTAPGAESLRGWLKPARWAAAGHCRLGGSRAGASLQTATAQQWLRDPQPARPSSPAGQDQQRPCQYCGRDPNLSRGSFLSPQAVRHGPAGDRCWGSLQSPGLCSRHARYKPRVNDSKYQEVLSPRNSPHQMCGPCLPRGPRHRPAEDTLQSTEREPPRAAPASPYEATVKV</sequence>
<organism evidence="2 3">
    <name type="scientific">Rangifer tarandus platyrhynchus</name>
    <name type="common">Svalbard reindeer</name>
    <dbReference type="NCBI Taxonomy" id="3082113"/>
    <lineage>
        <taxon>Eukaryota</taxon>
        <taxon>Metazoa</taxon>
        <taxon>Chordata</taxon>
        <taxon>Craniata</taxon>
        <taxon>Vertebrata</taxon>
        <taxon>Euteleostomi</taxon>
        <taxon>Mammalia</taxon>
        <taxon>Eutheria</taxon>
        <taxon>Laurasiatheria</taxon>
        <taxon>Artiodactyla</taxon>
        <taxon>Ruminantia</taxon>
        <taxon>Pecora</taxon>
        <taxon>Cervidae</taxon>
        <taxon>Odocoileinae</taxon>
        <taxon>Rangifer</taxon>
    </lineage>
</organism>
<feature type="region of interest" description="Disordered" evidence="1">
    <location>
        <begin position="66"/>
        <end position="127"/>
    </location>
</feature>
<gene>
    <name evidence="2" type="ORF">MRATA1EN1_LOCUS6550</name>
</gene>
<evidence type="ECO:0000313" key="2">
    <source>
        <dbReference type="EMBL" id="CAI9157588.1"/>
    </source>
</evidence>
<reference evidence="2" key="1">
    <citation type="submission" date="2023-04" db="EMBL/GenBank/DDBJ databases">
        <authorList>
            <consortium name="ELIXIR-Norway"/>
        </authorList>
    </citation>
    <scope>NUCLEOTIDE SEQUENCE [LARGE SCALE GENOMIC DNA]</scope>
</reference>
<evidence type="ECO:0000313" key="3">
    <source>
        <dbReference type="Proteomes" id="UP001176941"/>
    </source>
</evidence>
<evidence type="ECO:0000256" key="1">
    <source>
        <dbReference type="SAM" id="MobiDB-lite"/>
    </source>
</evidence>
<protein>
    <submittedName>
        <fullName evidence="2">Uncharacterized protein</fullName>
    </submittedName>
</protein>
<feature type="region of interest" description="Disordered" evidence="1">
    <location>
        <begin position="17"/>
        <end position="41"/>
    </location>
</feature>
<name>A0ABN8Y7R1_RANTA</name>
<accession>A0ABN8Y7R1</accession>